<dbReference type="SUPFAM" id="SSF56801">
    <property type="entry name" value="Acetyl-CoA synthetase-like"/>
    <property type="match status" value="1"/>
</dbReference>
<evidence type="ECO:0000313" key="1">
    <source>
        <dbReference type="EMBL" id="ULU02868.1"/>
    </source>
</evidence>
<protein>
    <recommendedName>
        <fullName evidence="3">AMP-dependent synthetase/ligase domain-containing protein</fullName>
    </recommendedName>
</protein>
<dbReference type="Gene3D" id="3.40.50.12780">
    <property type="entry name" value="N-terminal domain of ligase-like"/>
    <property type="match status" value="1"/>
</dbReference>
<dbReference type="InterPro" id="IPR042099">
    <property type="entry name" value="ANL_N_sf"/>
</dbReference>
<name>A0AAE9DER6_CAEBR</name>
<reference evidence="1 2" key="1">
    <citation type="submission" date="2022-05" db="EMBL/GenBank/DDBJ databases">
        <title>Chromosome-level reference genomes for two strains of Caenorhabditis briggsae: an improved platform for comparative genomics.</title>
        <authorList>
            <person name="Stevens L."/>
            <person name="Andersen E.C."/>
        </authorList>
    </citation>
    <scope>NUCLEOTIDE SEQUENCE [LARGE SCALE GENOMIC DNA]</scope>
    <source>
        <strain evidence="1">QX1410_ONT</strain>
        <tissue evidence="1">Whole-organism</tissue>
    </source>
</reference>
<proteinExistence type="predicted"/>
<accession>A0AAE9DER6</accession>
<dbReference type="EMBL" id="CP090893">
    <property type="protein sequence ID" value="ULU02868.1"/>
    <property type="molecule type" value="Genomic_DNA"/>
</dbReference>
<sequence>MSLFKKCVDLNPNFRKPLDIGLIWEGNYWDDQDVHDCCDVDWDTVDILIRKISKSLHLQTAPEESGNSENPKNPQKILIFLPKILQLPLTILAGYHAGFQVSIMNPLTTKSKILKSVILAENPKFLISVDAFWQAQELIEVKNAIEPIISSISSTQLLIIRHVSPNPGVPPPKKHFPARRPSYRTQLDLHDGRDWEWSTVMAGITVAKVPEDSSFAWKDDDVIFTFINENGKSHPVSHTELLDALEARKVGLEAKIGNNNHVENFLVLDFPENLNSLVDLLIPWYMGKTLTLYEGPPNYPDSSRLAQIISKHNVNMVLGESSPIPNPEYLKFFKVPSLKFIESPQLSNYFKS</sequence>
<organism evidence="1 2">
    <name type="scientific">Caenorhabditis briggsae</name>
    <dbReference type="NCBI Taxonomy" id="6238"/>
    <lineage>
        <taxon>Eukaryota</taxon>
        <taxon>Metazoa</taxon>
        <taxon>Ecdysozoa</taxon>
        <taxon>Nematoda</taxon>
        <taxon>Chromadorea</taxon>
        <taxon>Rhabditida</taxon>
        <taxon>Rhabditina</taxon>
        <taxon>Rhabditomorpha</taxon>
        <taxon>Rhabditoidea</taxon>
        <taxon>Rhabditidae</taxon>
        <taxon>Peloderinae</taxon>
        <taxon>Caenorhabditis</taxon>
    </lineage>
</organism>
<gene>
    <name evidence="1" type="ORF">L3Y34_002449</name>
</gene>
<dbReference type="PANTHER" id="PTHR24095">
    <property type="entry name" value="ACETYL-COENZYME A SYNTHETASE"/>
    <property type="match status" value="1"/>
</dbReference>
<dbReference type="Proteomes" id="UP000827892">
    <property type="component" value="Chromosome III"/>
</dbReference>
<dbReference type="AlphaFoldDB" id="A0AAE9DER6"/>
<evidence type="ECO:0000313" key="2">
    <source>
        <dbReference type="Proteomes" id="UP000827892"/>
    </source>
</evidence>
<dbReference type="PANTHER" id="PTHR24095:SF244">
    <property type="entry name" value="ACETYL-COENZYME A SYNTHETASE"/>
    <property type="match status" value="1"/>
</dbReference>
<evidence type="ECO:0008006" key="3">
    <source>
        <dbReference type="Google" id="ProtNLM"/>
    </source>
</evidence>